<dbReference type="eggNOG" id="COG2746">
    <property type="taxonomic scope" value="Bacteria"/>
</dbReference>
<dbReference type="InterPro" id="IPR028345">
    <property type="entry name" value="Antibiotic_NAT-like"/>
</dbReference>
<organism evidence="5 6">
    <name type="scientific">Haloplasma contractile SSD-17B</name>
    <dbReference type="NCBI Taxonomy" id="1033810"/>
    <lineage>
        <taxon>Bacteria</taxon>
        <taxon>Bacillati</taxon>
        <taxon>Mycoplasmatota</taxon>
        <taxon>Mollicutes</taxon>
        <taxon>Haloplasmatales</taxon>
        <taxon>Haloplasmataceae</taxon>
        <taxon>Haloplasma</taxon>
    </lineage>
</organism>
<dbReference type="RefSeq" id="WP_008825957.1">
    <property type="nucleotide sequence ID" value="NZ_AFNU02000025.1"/>
</dbReference>
<dbReference type="PANTHER" id="PTHR11104">
    <property type="entry name" value="AMINOGLYCOSIDE N3-ACETYLTRANSFERASE"/>
    <property type="match status" value="1"/>
</dbReference>
<keyword evidence="2 4" id="KW-0808">Transferase</keyword>
<reference evidence="5 6" key="2">
    <citation type="journal article" date="2013" name="PLoS ONE">
        <title>INDIGO - INtegrated Data Warehouse of MIcrobial GenOmes with Examples from the Red Sea Extremophiles.</title>
        <authorList>
            <person name="Alam I."/>
            <person name="Antunes A."/>
            <person name="Kamau A.A."/>
            <person name="Ba Alawi W."/>
            <person name="Kalkatawi M."/>
            <person name="Stingl U."/>
            <person name="Bajic V.B."/>
        </authorList>
    </citation>
    <scope>NUCLEOTIDE SEQUENCE [LARGE SCALE GENOMIC DNA]</scope>
    <source>
        <strain evidence="5 6">SSD-17B</strain>
    </source>
</reference>
<evidence type="ECO:0000256" key="1">
    <source>
        <dbReference type="ARBA" id="ARBA00006383"/>
    </source>
</evidence>
<keyword evidence="4" id="KW-0046">Antibiotic resistance</keyword>
<comment type="similarity">
    <text evidence="1 4">Belongs to the antibiotic N-acetyltransferase family.</text>
</comment>
<reference evidence="5 6" key="1">
    <citation type="journal article" date="2011" name="J. Bacteriol.">
        <title>Genome sequence of Haloplasma contractile, an unusual contractile bacterium from a deep-sea anoxic brine lake.</title>
        <authorList>
            <person name="Antunes A."/>
            <person name="Alam I."/>
            <person name="El Dorry H."/>
            <person name="Siam R."/>
            <person name="Robertson A."/>
            <person name="Bajic V.B."/>
            <person name="Stingl U."/>
        </authorList>
    </citation>
    <scope>NUCLEOTIDE SEQUENCE [LARGE SCALE GENOMIC DNA]</scope>
    <source>
        <strain evidence="5 6">SSD-17B</strain>
    </source>
</reference>
<dbReference type="SUPFAM" id="SSF110710">
    <property type="entry name" value="TTHA0583/YokD-like"/>
    <property type="match status" value="1"/>
</dbReference>
<dbReference type="GO" id="GO:0046353">
    <property type="term" value="F:aminoglycoside 3-N-acetyltransferase activity"/>
    <property type="evidence" value="ECO:0007669"/>
    <property type="project" value="UniProtKB-EC"/>
</dbReference>
<proteinExistence type="inferred from homology"/>
<dbReference type="OrthoDB" id="7330654at2"/>
<evidence type="ECO:0000313" key="5">
    <source>
        <dbReference type="EMBL" id="ERJ10891.1"/>
    </source>
</evidence>
<evidence type="ECO:0000256" key="3">
    <source>
        <dbReference type="ARBA" id="ARBA00023315"/>
    </source>
</evidence>
<name>U2E7K8_9MOLU</name>
<dbReference type="EMBL" id="AFNU02000025">
    <property type="protein sequence ID" value="ERJ10891.1"/>
    <property type="molecule type" value="Genomic_DNA"/>
</dbReference>
<dbReference type="PANTHER" id="PTHR11104:SF0">
    <property type="entry name" value="SPBETA PROPHAGE-DERIVED AMINOGLYCOSIDE N(3')-ACETYLTRANSFERASE-LIKE PROTEIN YOKD"/>
    <property type="match status" value="1"/>
</dbReference>
<sequence>MPVQEAILKVSQPITKVSIKNQLTNLGIVKGDHVIVHTSLKSIGYVVGNHPTVIKALIEQVSETGTIVMPAHSGDNSNPDNWQNPPVPREWCAILKDEIPAYDPSITPTYHIGVIPESFRTYPGVVRSNHPQFSFSAWGQNKYEVIEPHKNHYGLGINSPLGRLYKMNAKILMIGTDYETCTALHLAEYMADIRKKVFLESAVNQDGERKWIQFEDIDLDTEHFNDIGLQFEQKHSVQKGVIGAADTIVVNMASLIDYAVEYYKSQK</sequence>
<dbReference type="InterPro" id="IPR003679">
    <property type="entry name" value="Amioglycoside_AcTrfase"/>
</dbReference>
<protein>
    <recommendedName>
        <fullName evidence="4">Aminoglycoside N(3)-acetyltransferase</fullName>
        <ecNumber evidence="4">2.3.1.-</ecNumber>
    </recommendedName>
</protein>
<evidence type="ECO:0000313" key="6">
    <source>
        <dbReference type="Proteomes" id="UP000005707"/>
    </source>
</evidence>
<accession>U2E7K8</accession>
<dbReference type="AlphaFoldDB" id="U2E7K8"/>
<comment type="catalytic activity">
    <reaction evidence="4">
        <text>a 2-deoxystreptamine antibiotic + acetyl-CoA = an N(3)-acetyl-2-deoxystreptamine antibiotic + CoA + H(+)</text>
        <dbReference type="Rhea" id="RHEA:12665"/>
        <dbReference type="ChEBI" id="CHEBI:15378"/>
        <dbReference type="ChEBI" id="CHEBI:57287"/>
        <dbReference type="ChEBI" id="CHEBI:57288"/>
        <dbReference type="ChEBI" id="CHEBI:57921"/>
        <dbReference type="ChEBI" id="CHEBI:77452"/>
        <dbReference type="EC" id="2.3.1.81"/>
    </reaction>
</comment>
<dbReference type="Pfam" id="PF02522">
    <property type="entry name" value="Antibiotic_NAT"/>
    <property type="match status" value="1"/>
</dbReference>
<dbReference type="STRING" id="1033810.HLPCO_003136"/>
<dbReference type="EC" id="2.3.1.-" evidence="4"/>
<dbReference type="InParanoid" id="U2E7K8"/>
<dbReference type="FunCoup" id="U2E7K8">
    <property type="interactions" value="3"/>
</dbReference>
<comment type="caution">
    <text evidence="5">The sequence shown here is derived from an EMBL/GenBank/DDBJ whole genome shotgun (WGS) entry which is preliminary data.</text>
</comment>
<keyword evidence="3 4" id="KW-0012">Acyltransferase</keyword>
<keyword evidence="6" id="KW-1185">Reference proteome</keyword>
<dbReference type="Proteomes" id="UP000005707">
    <property type="component" value="Unassembled WGS sequence"/>
</dbReference>
<dbReference type="GO" id="GO:0046677">
    <property type="term" value="P:response to antibiotic"/>
    <property type="evidence" value="ECO:0007669"/>
    <property type="project" value="UniProtKB-KW"/>
</dbReference>
<evidence type="ECO:0000256" key="4">
    <source>
        <dbReference type="RuleBase" id="RU365031"/>
    </source>
</evidence>
<evidence type="ECO:0000256" key="2">
    <source>
        <dbReference type="ARBA" id="ARBA00022679"/>
    </source>
</evidence>
<gene>
    <name evidence="5" type="primary">aacC7</name>
    <name evidence="5" type="ORF">HLPCO_003136</name>
</gene>